<reference evidence="2 3" key="1">
    <citation type="submission" date="2022-01" db="EMBL/GenBank/DDBJ databases">
        <title>Desulfofustis limnae sp. nov., a novel mesophilic sulfate-reducing bacterium isolated from marsh soil.</title>
        <authorList>
            <person name="Watanabe M."/>
            <person name="Takahashi A."/>
            <person name="Kojima H."/>
            <person name="Fukui M."/>
        </authorList>
    </citation>
    <scope>NUCLEOTIDE SEQUENCE [LARGE SCALE GENOMIC DNA]</scope>
    <source>
        <strain evidence="2 3">PPLL</strain>
    </source>
</reference>
<name>A0ABM7WBQ3_9BACT</name>
<gene>
    <name evidence="2" type="ORF">DPPLL_28060</name>
</gene>
<dbReference type="EMBL" id="AP025516">
    <property type="protein sequence ID" value="BDD88441.1"/>
    <property type="molecule type" value="Genomic_DNA"/>
</dbReference>
<dbReference type="Proteomes" id="UP000830055">
    <property type="component" value="Chromosome"/>
</dbReference>
<evidence type="ECO:0000313" key="3">
    <source>
        <dbReference type="Proteomes" id="UP000830055"/>
    </source>
</evidence>
<evidence type="ECO:0000256" key="1">
    <source>
        <dbReference type="SAM" id="Coils"/>
    </source>
</evidence>
<sequence>MITLSLVTLLLVSLYYVIKQVISPLETIDRELNRIGALAHDELFGNEIKRLSGSVKKLERAMADRNLAEVEREKTIRQLREALEQIKTLKGFIPICAGCKKIRDDQGYWEQLESYLAAHTDATFSHGLCPECFEKAMAELDSK</sequence>
<accession>A0ABM7WBQ3</accession>
<evidence type="ECO:0008006" key="4">
    <source>
        <dbReference type="Google" id="ProtNLM"/>
    </source>
</evidence>
<protein>
    <recommendedName>
        <fullName evidence="4">HAMP domain-containing protein</fullName>
    </recommendedName>
</protein>
<feature type="coiled-coil region" evidence="1">
    <location>
        <begin position="58"/>
        <end position="85"/>
    </location>
</feature>
<keyword evidence="1" id="KW-0175">Coiled coil</keyword>
<organism evidence="2 3">
    <name type="scientific">Desulfofustis limnaeus</name>
    <dbReference type="NCBI Taxonomy" id="2740163"/>
    <lineage>
        <taxon>Bacteria</taxon>
        <taxon>Pseudomonadati</taxon>
        <taxon>Thermodesulfobacteriota</taxon>
        <taxon>Desulfobulbia</taxon>
        <taxon>Desulfobulbales</taxon>
        <taxon>Desulfocapsaceae</taxon>
        <taxon>Desulfofustis</taxon>
    </lineage>
</organism>
<evidence type="ECO:0000313" key="2">
    <source>
        <dbReference type="EMBL" id="BDD88441.1"/>
    </source>
</evidence>
<keyword evidence="3" id="KW-1185">Reference proteome</keyword>
<proteinExistence type="predicted"/>